<proteinExistence type="predicted"/>
<dbReference type="Proteomes" id="UP000586827">
    <property type="component" value="Unassembled WGS sequence"/>
</dbReference>
<accession>A0A849CGM6</accession>
<comment type="caution">
    <text evidence="1">The sequence shown here is derived from an EMBL/GenBank/DDBJ whole genome shotgun (WGS) entry which is preliminary data.</text>
</comment>
<organism evidence="1 2">
    <name type="scientific">Nocardia uniformis</name>
    <dbReference type="NCBI Taxonomy" id="53432"/>
    <lineage>
        <taxon>Bacteria</taxon>
        <taxon>Bacillati</taxon>
        <taxon>Actinomycetota</taxon>
        <taxon>Actinomycetes</taxon>
        <taxon>Mycobacteriales</taxon>
        <taxon>Nocardiaceae</taxon>
        <taxon>Nocardia</taxon>
    </lineage>
</organism>
<evidence type="ECO:0000313" key="1">
    <source>
        <dbReference type="EMBL" id="NNH75837.1"/>
    </source>
</evidence>
<sequence>MRSGSPVTVEQGIDRCLGDNQIFSGLFEPIPEAARLSRNSVVLCLQRVSAF</sequence>
<reference evidence="1 2" key="1">
    <citation type="submission" date="2020-05" db="EMBL/GenBank/DDBJ databases">
        <title>MicrobeNet Type strains.</title>
        <authorList>
            <person name="Nicholson A.C."/>
        </authorList>
    </citation>
    <scope>NUCLEOTIDE SEQUENCE [LARGE SCALE GENOMIC DNA]</scope>
    <source>
        <strain evidence="1 2">JCM 3224</strain>
    </source>
</reference>
<name>A0A849CGM6_9NOCA</name>
<gene>
    <name evidence="1" type="ORF">HLB23_39315</name>
</gene>
<dbReference type="AlphaFoldDB" id="A0A849CGM6"/>
<protein>
    <submittedName>
        <fullName evidence="1">Uncharacterized protein</fullName>
    </submittedName>
</protein>
<evidence type="ECO:0000313" key="2">
    <source>
        <dbReference type="Proteomes" id="UP000586827"/>
    </source>
</evidence>
<dbReference type="EMBL" id="JABELX010000028">
    <property type="protein sequence ID" value="NNH75837.1"/>
    <property type="molecule type" value="Genomic_DNA"/>
</dbReference>
<keyword evidence="2" id="KW-1185">Reference proteome</keyword>